<sequence length="509" mass="58292">MARRRPLFVFLSILGLFLLGTVVVLSSITYYLSIDPSAYLSLDEVPILEGHTRWNASEHGQQERIPRILHQTWKTEHLPKRWKTISEECRKMMPDYEYKLWTDDESREFIAEYYPWFLDTFNGYRYAIQRADAIRYFVLYHYGGVYLDLDIGCIRPLDPLLVHPVILPKTIPVGVSNDLMFAEKEHPFLEQTIHNLVTFDHSWILNYPTVMFSTGPMFLSAQYGIYTSHADSLGEPVRILPKSLYGKNAKLNEAPDSFFLHFYGSSWHADDAAFIGFLGHWGKALMWVGLIILIGGVVIMVIPGKQRRNTLRRIGGYDVLFPRWSHRTGQWHFHLPRSEASSQSDSAPDSPTFDELPFEMRPSSPASSEFSFTADQLAGRSSPIVETFRRVRNRVAAFTQSTPEDVPRTPFRPRRHRQSRGYLFFLPAIFTTQSPDDIESGLEEPPVPLLSRPVTRRERPPRYADHDGTKPQQPEPDAQLIDLGTSDEYPTSSSFSRRASSTSASLASL</sequence>
<dbReference type="PANTHER" id="PTHR32385:SF15">
    <property type="entry name" value="INOSITOL PHOSPHOCERAMIDE MANNOSYLTRANSFERASE 1"/>
    <property type="match status" value="1"/>
</dbReference>
<gene>
    <name evidence="5" type="ORF">BDP27DRAFT_1442151</name>
</gene>
<dbReference type="EMBL" id="JADNRY010000005">
    <property type="protein sequence ID" value="KAF9076766.1"/>
    <property type="molecule type" value="Genomic_DNA"/>
</dbReference>
<feature type="transmembrane region" description="Helical" evidence="4">
    <location>
        <begin position="284"/>
        <end position="303"/>
    </location>
</feature>
<dbReference type="GO" id="GO:0000030">
    <property type="term" value="F:mannosyltransferase activity"/>
    <property type="evidence" value="ECO:0007669"/>
    <property type="project" value="TreeGrafter"/>
</dbReference>
<keyword evidence="4" id="KW-1133">Transmembrane helix</keyword>
<feature type="compositionally biased region" description="Basic and acidic residues" evidence="3">
    <location>
        <begin position="455"/>
        <end position="469"/>
    </location>
</feature>
<dbReference type="InterPro" id="IPR029044">
    <property type="entry name" value="Nucleotide-diphossugar_trans"/>
</dbReference>
<evidence type="ECO:0000313" key="5">
    <source>
        <dbReference type="EMBL" id="KAF9076766.1"/>
    </source>
</evidence>
<dbReference type="InterPro" id="IPR007577">
    <property type="entry name" value="GlycoTrfase_DXD_sugar-bd_CS"/>
</dbReference>
<feature type="region of interest" description="Disordered" evidence="3">
    <location>
        <begin position="336"/>
        <end position="356"/>
    </location>
</feature>
<keyword evidence="6" id="KW-1185">Reference proteome</keyword>
<evidence type="ECO:0000313" key="6">
    <source>
        <dbReference type="Proteomes" id="UP000772434"/>
    </source>
</evidence>
<organism evidence="5 6">
    <name type="scientific">Rhodocollybia butyracea</name>
    <dbReference type="NCBI Taxonomy" id="206335"/>
    <lineage>
        <taxon>Eukaryota</taxon>
        <taxon>Fungi</taxon>
        <taxon>Dikarya</taxon>
        <taxon>Basidiomycota</taxon>
        <taxon>Agaricomycotina</taxon>
        <taxon>Agaricomycetes</taxon>
        <taxon>Agaricomycetidae</taxon>
        <taxon>Agaricales</taxon>
        <taxon>Marasmiineae</taxon>
        <taxon>Omphalotaceae</taxon>
        <taxon>Rhodocollybia</taxon>
    </lineage>
</organism>
<dbReference type="GO" id="GO:0051999">
    <property type="term" value="P:mannosyl-inositol phosphorylceramide biosynthetic process"/>
    <property type="evidence" value="ECO:0007669"/>
    <property type="project" value="TreeGrafter"/>
</dbReference>
<keyword evidence="4" id="KW-0472">Membrane</keyword>
<dbReference type="Proteomes" id="UP000772434">
    <property type="component" value="Unassembled WGS sequence"/>
</dbReference>
<dbReference type="GO" id="GO:0016020">
    <property type="term" value="C:membrane"/>
    <property type="evidence" value="ECO:0007669"/>
    <property type="project" value="GOC"/>
</dbReference>
<name>A0A9P5Q7S5_9AGAR</name>
<comment type="caution">
    <text evidence="5">The sequence shown here is derived from an EMBL/GenBank/DDBJ whole genome shotgun (WGS) entry which is preliminary data.</text>
</comment>
<keyword evidence="2 5" id="KW-0808">Transferase</keyword>
<evidence type="ECO:0000256" key="3">
    <source>
        <dbReference type="SAM" id="MobiDB-lite"/>
    </source>
</evidence>
<evidence type="ECO:0000256" key="4">
    <source>
        <dbReference type="SAM" id="Phobius"/>
    </source>
</evidence>
<evidence type="ECO:0000256" key="1">
    <source>
        <dbReference type="ARBA" id="ARBA00009003"/>
    </source>
</evidence>
<dbReference type="Pfam" id="PF04488">
    <property type="entry name" value="Gly_transf_sug"/>
    <property type="match status" value="1"/>
</dbReference>
<dbReference type="Gene3D" id="3.90.550.20">
    <property type="match status" value="1"/>
</dbReference>
<reference evidence="5" key="1">
    <citation type="submission" date="2020-11" db="EMBL/GenBank/DDBJ databases">
        <authorList>
            <consortium name="DOE Joint Genome Institute"/>
            <person name="Ahrendt S."/>
            <person name="Riley R."/>
            <person name="Andreopoulos W."/>
            <person name="Labutti K."/>
            <person name="Pangilinan J."/>
            <person name="Ruiz-Duenas F.J."/>
            <person name="Barrasa J.M."/>
            <person name="Sanchez-Garcia M."/>
            <person name="Camarero S."/>
            <person name="Miyauchi S."/>
            <person name="Serrano A."/>
            <person name="Linde D."/>
            <person name="Babiker R."/>
            <person name="Drula E."/>
            <person name="Ayuso-Fernandez I."/>
            <person name="Pacheco R."/>
            <person name="Padilla G."/>
            <person name="Ferreira P."/>
            <person name="Barriuso J."/>
            <person name="Kellner H."/>
            <person name="Castanera R."/>
            <person name="Alfaro M."/>
            <person name="Ramirez L."/>
            <person name="Pisabarro A.G."/>
            <person name="Kuo A."/>
            <person name="Tritt A."/>
            <person name="Lipzen A."/>
            <person name="He G."/>
            <person name="Yan M."/>
            <person name="Ng V."/>
            <person name="Cullen D."/>
            <person name="Martin F."/>
            <person name="Rosso M.-N."/>
            <person name="Henrissat B."/>
            <person name="Hibbett D."/>
            <person name="Martinez A.T."/>
            <person name="Grigoriev I.V."/>
        </authorList>
    </citation>
    <scope>NUCLEOTIDE SEQUENCE</scope>
    <source>
        <strain evidence="5">AH 40177</strain>
    </source>
</reference>
<evidence type="ECO:0000256" key="2">
    <source>
        <dbReference type="ARBA" id="ARBA00022679"/>
    </source>
</evidence>
<proteinExistence type="inferred from homology"/>
<comment type="similarity">
    <text evidence="1">Belongs to the glycosyltransferase 32 family.</text>
</comment>
<dbReference type="AlphaFoldDB" id="A0A9P5Q7S5"/>
<dbReference type="PANTHER" id="PTHR32385">
    <property type="entry name" value="MANNOSYL PHOSPHORYLINOSITOL CERAMIDE SYNTHASE"/>
    <property type="match status" value="1"/>
</dbReference>
<keyword evidence="4" id="KW-0812">Transmembrane</keyword>
<feature type="compositionally biased region" description="Low complexity" evidence="3">
    <location>
        <begin position="338"/>
        <end position="351"/>
    </location>
</feature>
<dbReference type="OrthoDB" id="3647at2759"/>
<accession>A0A9P5Q7S5</accession>
<dbReference type="FunFam" id="3.90.550.20:FF:000005">
    <property type="entry name" value="Unplaced genomic scaffold supercont1.17, whole genome shotgun sequence"/>
    <property type="match status" value="1"/>
</dbReference>
<feature type="compositionally biased region" description="Low complexity" evidence="3">
    <location>
        <begin position="491"/>
        <end position="509"/>
    </location>
</feature>
<feature type="region of interest" description="Disordered" evidence="3">
    <location>
        <begin position="436"/>
        <end position="509"/>
    </location>
</feature>
<dbReference type="SUPFAM" id="SSF53448">
    <property type="entry name" value="Nucleotide-diphospho-sugar transferases"/>
    <property type="match status" value="1"/>
</dbReference>
<protein>
    <submittedName>
        <fullName evidence="5">Nucleotide-diphospho-sugar transferase</fullName>
    </submittedName>
</protein>
<dbReference type="InterPro" id="IPR051706">
    <property type="entry name" value="Glycosyltransferase_domain"/>
</dbReference>